<keyword evidence="11" id="KW-0624">Polysaccharide degradation</keyword>
<dbReference type="SMR" id="A0A482WYU6"/>
<dbReference type="GO" id="GO:0000272">
    <property type="term" value="P:polysaccharide catabolic process"/>
    <property type="evidence" value="ECO:0007669"/>
    <property type="project" value="UniProtKB-KW"/>
</dbReference>
<accession>A0A482WYU6</accession>
<dbReference type="GO" id="GO:0005576">
    <property type="term" value="C:extracellular region"/>
    <property type="evidence" value="ECO:0007669"/>
    <property type="project" value="TreeGrafter"/>
</dbReference>
<keyword evidence="15" id="KW-1185">Reference proteome</keyword>
<dbReference type="EC" id="3.2.1.14" evidence="3"/>
<dbReference type="Gene3D" id="3.10.50.10">
    <property type="match status" value="1"/>
</dbReference>
<evidence type="ECO:0000256" key="12">
    <source>
        <dbReference type="SAM" id="SignalP"/>
    </source>
</evidence>
<evidence type="ECO:0000256" key="5">
    <source>
        <dbReference type="ARBA" id="ARBA00022729"/>
    </source>
</evidence>
<dbReference type="PROSITE" id="PS51910">
    <property type="entry name" value="GH18_2"/>
    <property type="match status" value="1"/>
</dbReference>
<keyword evidence="5 12" id="KW-0732">Signal</keyword>
<dbReference type="FunFam" id="3.10.50.10:FF:000004">
    <property type="entry name" value="Chitinase 5"/>
    <property type="match status" value="1"/>
</dbReference>
<evidence type="ECO:0000313" key="15">
    <source>
        <dbReference type="Proteomes" id="UP000291343"/>
    </source>
</evidence>
<evidence type="ECO:0000256" key="1">
    <source>
        <dbReference type="ARBA" id="ARBA00000822"/>
    </source>
</evidence>
<dbReference type="PANTHER" id="PTHR11177">
    <property type="entry name" value="CHITINASE"/>
    <property type="match status" value="1"/>
</dbReference>
<dbReference type="Pfam" id="PF00704">
    <property type="entry name" value="Glyco_hydro_18"/>
    <property type="match status" value="1"/>
</dbReference>
<dbReference type="GO" id="GO:0006032">
    <property type="term" value="P:chitin catabolic process"/>
    <property type="evidence" value="ECO:0007669"/>
    <property type="project" value="UniProtKB-KW"/>
</dbReference>
<dbReference type="InParanoid" id="A0A482WYU6"/>
<keyword evidence="4" id="KW-0147">Chitin-binding</keyword>
<dbReference type="AlphaFoldDB" id="A0A482WYU6"/>
<evidence type="ECO:0000256" key="7">
    <source>
        <dbReference type="ARBA" id="ARBA00023024"/>
    </source>
</evidence>
<keyword evidence="9" id="KW-0119">Carbohydrate metabolism</keyword>
<evidence type="ECO:0000256" key="10">
    <source>
        <dbReference type="ARBA" id="ARBA00023295"/>
    </source>
</evidence>
<evidence type="ECO:0000256" key="2">
    <source>
        <dbReference type="ARBA" id="ARBA00009121"/>
    </source>
</evidence>
<organism evidence="14 15">
    <name type="scientific">Laodelphax striatellus</name>
    <name type="common">Small brown planthopper</name>
    <name type="synonym">Delphax striatella</name>
    <dbReference type="NCBI Taxonomy" id="195883"/>
    <lineage>
        <taxon>Eukaryota</taxon>
        <taxon>Metazoa</taxon>
        <taxon>Ecdysozoa</taxon>
        <taxon>Arthropoda</taxon>
        <taxon>Hexapoda</taxon>
        <taxon>Insecta</taxon>
        <taxon>Pterygota</taxon>
        <taxon>Neoptera</taxon>
        <taxon>Paraneoptera</taxon>
        <taxon>Hemiptera</taxon>
        <taxon>Auchenorrhyncha</taxon>
        <taxon>Fulgoroidea</taxon>
        <taxon>Delphacidae</taxon>
        <taxon>Criomorphinae</taxon>
        <taxon>Laodelphax</taxon>
    </lineage>
</organism>
<dbReference type="OrthoDB" id="73875at2759"/>
<dbReference type="GO" id="GO:0008061">
    <property type="term" value="F:chitin binding"/>
    <property type="evidence" value="ECO:0007669"/>
    <property type="project" value="UniProtKB-KW"/>
</dbReference>
<gene>
    <name evidence="14" type="ORF">LSTR_LSTR013695</name>
</gene>
<dbReference type="PANTHER" id="PTHR11177:SF144">
    <property type="entry name" value="CHITINASE 5"/>
    <property type="match status" value="1"/>
</dbReference>
<evidence type="ECO:0000256" key="6">
    <source>
        <dbReference type="ARBA" id="ARBA00022801"/>
    </source>
</evidence>
<dbReference type="SMART" id="SM00636">
    <property type="entry name" value="Glyco_18"/>
    <property type="match status" value="1"/>
</dbReference>
<dbReference type="GO" id="GO:0008843">
    <property type="term" value="F:endochitinase activity"/>
    <property type="evidence" value="ECO:0007669"/>
    <property type="project" value="UniProtKB-EC"/>
</dbReference>
<evidence type="ECO:0000256" key="3">
    <source>
        <dbReference type="ARBA" id="ARBA00012729"/>
    </source>
</evidence>
<dbReference type="InterPro" id="IPR001223">
    <property type="entry name" value="Glyco_hydro18_cat"/>
</dbReference>
<feature type="chain" id="PRO_5019859425" description="chitinase" evidence="12">
    <location>
        <begin position="28"/>
        <end position="397"/>
    </location>
</feature>
<evidence type="ECO:0000256" key="4">
    <source>
        <dbReference type="ARBA" id="ARBA00022669"/>
    </source>
</evidence>
<evidence type="ECO:0000259" key="13">
    <source>
        <dbReference type="PROSITE" id="PS51910"/>
    </source>
</evidence>
<evidence type="ECO:0000256" key="8">
    <source>
        <dbReference type="ARBA" id="ARBA00023157"/>
    </source>
</evidence>
<keyword evidence="10" id="KW-0326">Glycosidase</keyword>
<evidence type="ECO:0000256" key="11">
    <source>
        <dbReference type="ARBA" id="ARBA00023326"/>
    </source>
</evidence>
<keyword evidence="7" id="KW-0146">Chitin degradation</keyword>
<comment type="caution">
    <text evidence="14">The sequence shown here is derived from an EMBL/GenBank/DDBJ whole genome shotgun (WGS) entry which is preliminary data.</text>
</comment>
<dbReference type="InterPro" id="IPR050314">
    <property type="entry name" value="Glycosyl_Hydrlase_18"/>
</dbReference>
<reference evidence="14 15" key="1">
    <citation type="journal article" date="2017" name="Gigascience">
        <title>Genome sequence of the small brown planthopper, Laodelphax striatellus.</title>
        <authorList>
            <person name="Zhu J."/>
            <person name="Jiang F."/>
            <person name="Wang X."/>
            <person name="Yang P."/>
            <person name="Bao Y."/>
            <person name="Zhao W."/>
            <person name="Wang W."/>
            <person name="Lu H."/>
            <person name="Wang Q."/>
            <person name="Cui N."/>
            <person name="Li J."/>
            <person name="Chen X."/>
            <person name="Luo L."/>
            <person name="Yu J."/>
            <person name="Kang L."/>
            <person name="Cui F."/>
        </authorList>
    </citation>
    <scope>NUCLEOTIDE SEQUENCE [LARGE SCALE GENOMIC DNA]</scope>
    <source>
        <strain evidence="14">Lst14</strain>
    </source>
</reference>
<dbReference type="InterPro" id="IPR029070">
    <property type="entry name" value="Chitinase_insertion_sf"/>
</dbReference>
<dbReference type="Proteomes" id="UP000291343">
    <property type="component" value="Unassembled WGS sequence"/>
</dbReference>
<comment type="similarity">
    <text evidence="2">Belongs to the glycosyl hydrolase 18 family. Chitinase class II subfamily.</text>
</comment>
<dbReference type="InterPro" id="IPR017853">
    <property type="entry name" value="GH"/>
</dbReference>
<sequence length="397" mass="44198">MPAFTMNLGNLCLFIFVALAYTNPVKAKKVVCYYGSWATYRDSPVTYKVEDIPANLCTHIIYSFLGVDENTWEVKVLDQYGDETLRGFERFTGLKGSNPGLKALIAVGGGGEGAQKYSDLVSSKDRRDTFIRSLVGFIKRYQFERVDMDWEYPGKTGRASDRDDFVALMREMRDAFQRDGGGAWQITMAVSISPQVVRDGYNVAELCKVTDAVHVMTYDMRGNWAGFADVHSPLYPRPSDPPNYSKFNVQDGTQLWLSGGCPADKLVVGIPCYGQSFTLTPGNNNYSPGTAAIQYQGGNPGPYSKTPGALFYYEICTAVQKEGWTESWADGAFCPYAYKGDQWVGYENQRSVQMKMDFIKQKGFGGAMLWAIDQDDFKGMCGPKNPIISTVHQNMKG</sequence>
<keyword evidence="8" id="KW-1015">Disulfide bond</keyword>
<evidence type="ECO:0000256" key="9">
    <source>
        <dbReference type="ARBA" id="ARBA00023277"/>
    </source>
</evidence>
<keyword evidence="6" id="KW-0378">Hydrolase</keyword>
<dbReference type="SUPFAM" id="SSF51445">
    <property type="entry name" value="(Trans)glycosidases"/>
    <property type="match status" value="1"/>
</dbReference>
<dbReference type="Gene3D" id="3.20.20.80">
    <property type="entry name" value="Glycosidases"/>
    <property type="match status" value="1"/>
</dbReference>
<feature type="domain" description="GH18" evidence="13">
    <location>
        <begin position="28"/>
        <end position="397"/>
    </location>
</feature>
<name>A0A482WYU6_LAOST</name>
<dbReference type="SUPFAM" id="SSF54556">
    <property type="entry name" value="Chitinase insertion domain"/>
    <property type="match status" value="1"/>
</dbReference>
<feature type="signal peptide" evidence="12">
    <location>
        <begin position="1"/>
        <end position="27"/>
    </location>
</feature>
<protein>
    <recommendedName>
        <fullName evidence="3">chitinase</fullName>
        <ecNumber evidence="3">3.2.1.14</ecNumber>
    </recommendedName>
</protein>
<dbReference type="STRING" id="195883.A0A482WYU6"/>
<proteinExistence type="inferred from homology"/>
<dbReference type="InterPro" id="IPR011583">
    <property type="entry name" value="Chitinase_II/V-like_cat"/>
</dbReference>
<dbReference type="EMBL" id="QKKF02021973">
    <property type="protein sequence ID" value="RZF38705.1"/>
    <property type="molecule type" value="Genomic_DNA"/>
</dbReference>
<evidence type="ECO:0000313" key="14">
    <source>
        <dbReference type="EMBL" id="RZF38705.1"/>
    </source>
</evidence>
<comment type="catalytic activity">
    <reaction evidence="1">
        <text>Random endo-hydrolysis of N-acetyl-beta-D-glucosaminide (1-&gt;4)-beta-linkages in chitin and chitodextrins.</text>
        <dbReference type="EC" id="3.2.1.14"/>
    </reaction>
</comment>